<dbReference type="AlphaFoldDB" id="A0A7J7KBL8"/>
<accession>A0A7J7KBL8</accession>
<evidence type="ECO:0000256" key="2">
    <source>
        <dbReference type="SAM" id="Phobius"/>
    </source>
</evidence>
<sequence>MLSLMVLDFSNMKTSICTAMSFKTIVIFLSLFVYTFALPTGASTSTTPTNIAADKSTEPTIVNGSTPTSNLTAGGDVLNATTSSNATNSSTSTKVPLKPGTTAAAAGKEFLEAPRQEAEDSMSSPATKSSVFKDSKFKKDSYTALTSLAVLIILIALLFLVVLRRQSLNSKAMRYISSLDNTKDTSSSDAAFLLNAAKHEPGSSTSDFTGYIALPARPGSAYPSSSVAVDEVDLELNSKV</sequence>
<organism evidence="3 4">
    <name type="scientific">Bugula neritina</name>
    <name type="common">Brown bryozoan</name>
    <name type="synonym">Sertularia neritina</name>
    <dbReference type="NCBI Taxonomy" id="10212"/>
    <lineage>
        <taxon>Eukaryota</taxon>
        <taxon>Metazoa</taxon>
        <taxon>Spiralia</taxon>
        <taxon>Lophotrochozoa</taxon>
        <taxon>Bryozoa</taxon>
        <taxon>Gymnolaemata</taxon>
        <taxon>Cheilostomatida</taxon>
        <taxon>Flustrina</taxon>
        <taxon>Buguloidea</taxon>
        <taxon>Bugulidae</taxon>
        <taxon>Bugula</taxon>
    </lineage>
</organism>
<feature type="transmembrane region" description="Helical" evidence="2">
    <location>
        <begin position="142"/>
        <end position="163"/>
    </location>
</feature>
<comment type="caution">
    <text evidence="3">The sequence shown here is derived from an EMBL/GenBank/DDBJ whole genome shotgun (WGS) entry which is preliminary data.</text>
</comment>
<reference evidence="3" key="1">
    <citation type="submission" date="2020-06" db="EMBL/GenBank/DDBJ databases">
        <title>Draft genome of Bugula neritina, a colonial animal packing powerful symbionts and potential medicines.</title>
        <authorList>
            <person name="Rayko M."/>
        </authorList>
    </citation>
    <scope>NUCLEOTIDE SEQUENCE [LARGE SCALE GENOMIC DNA]</scope>
    <source>
        <strain evidence="3">Kwan_BN1</strain>
    </source>
</reference>
<evidence type="ECO:0000256" key="1">
    <source>
        <dbReference type="SAM" id="MobiDB-lite"/>
    </source>
</evidence>
<keyword evidence="2" id="KW-0472">Membrane</keyword>
<evidence type="ECO:0000313" key="3">
    <source>
        <dbReference type="EMBL" id="KAF6036040.1"/>
    </source>
</evidence>
<dbReference type="EMBL" id="VXIV02000790">
    <property type="protein sequence ID" value="KAF6036040.1"/>
    <property type="molecule type" value="Genomic_DNA"/>
</dbReference>
<keyword evidence="4" id="KW-1185">Reference proteome</keyword>
<dbReference type="Proteomes" id="UP000593567">
    <property type="component" value="Unassembled WGS sequence"/>
</dbReference>
<keyword evidence="2" id="KW-1133">Transmembrane helix</keyword>
<feature type="region of interest" description="Disordered" evidence="1">
    <location>
        <begin position="47"/>
        <end position="77"/>
    </location>
</feature>
<gene>
    <name evidence="3" type="ORF">EB796_005645</name>
</gene>
<proteinExistence type="predicted"/>
<keyword evidence="2" id="KW-0812">Transmembrane</keyword>
<protein>
    <submittedName>
        <fullName evidence="3">Uncharacterized protein</fullName>
    </submittedName>
</protein>
<name>A0A7J7KBL8_BUGNE</name>
<feature type="compositionally biased region" description="Polar residues" evidence="1">
    <location>
        <begin position="58"/>
        <end position="72"/>
    </location>
</feature>
<evidence type="ECO:0000313" key="4">
    <source>
        <dbReference type="Proteomes" id="UP000593567"/>
    </source>
</evidence>